<gene>
    <name evidence="1" type="ORF">NCTC13336_01260</name>
</gene>
<accession>A0A377R2D9</accession>
<dbReference type="RefSeq" id="WP_115308334.1">
    <property type="nucleotide sequence ID" value="NZ_UGJJ01000002.1"/>
</dbReference>
<evidence type="ECO:0000313" key="2">
    <source>
        <dbReference type="Proteomes" id="UP000254293"/>
    </source>
</evidence>
<sequence length="92" mass="10028">MVGEPLTGKDNELFPPVSDLDRTMGSFDARLVYPGVLRDDAEPLYGAHLVISEPPQAQNVSYLAFKAKNYGESRADILPALRHTACRPSKAA</sequence>
<dbReference type="AlphaFoldDB" id="A0A377R2D9"/>
<dbReference type="Proteomes" id="UP000254293">
    <property type="component" value="Unassembled WGS sequence"/>
</dbReference>
<dbReference type="OrthoDB" id="8477619at2"/>
<dbReference type="EMBL" id="UGJJ01000002">
    <property type="protein sequence ID" value="STR02394.1"/>
    <property type="molecule type" value="Genomic_DNA"/>
</dbReference>
<reference evidence="1 2" key="1">
    <citation type="submission" date="2018-06" db="EMBL/GenBank/DDBJ databases">
        <authorList>
            <consortium name="Pathogen Informatics"/>
            <person name="Doyle S."/>
        </authorList>
    </citation>
    <scope>NUCLEOTIDE SEQUENCE [LARGE SCALE GENOMIC DNA]</scope>
    <source>
        <strain evidence="1 2">NCTC13336</strain>
    </source>
</reference>
<organism evidence="1 2">
    <name type="scientific">Kingella potus</name>
    <dbReference type="NCBI Taxonomy" id="265175"/>
    <lineage>
        <taxon>Bacteria</taxon>
        <taxon>Pseudomonadati</taxon>
        <taxon>Pseudomonadota</taxon>
        <taxon>Betaproteobacteria</taxon>
        <taxon>Neisseriales</taxon>
        <taxon>Neisseriaceae</taxon>
        <taxon>Kingella</taxon>
    </lineage>
</organism>
<evidence type="ECO:0000313" key="1">
    <source>
        <dbReference type="EMBL" id="STR02394.1"/>
    </source>
</evidence>
<name>A0A377R2D9_9NEIS</name>
<proteinExistence type="predicted"/>
<keyword evidence="2" id="KW-1185">Reference proteome</keyword>
<protein>
    <submittedName>
        <fullName evidence="1">Uncharacterized protein</fullName>
    </submittedName>
</protein>